<comment type="caution">
    <text evidence="1">The sequence shown here is derived from an EMBL/GenBank/DDBJ whole genome shotgun (WGS) entry which is preliminary data.</text>
</comment>
<dbReference type="EMBL" id="JBHSZV010000010">
    <property type="protein sequence ID" value="MFC7060981.1"/>
    <property type="molecule type" value="Genomic_DNA"/>
</dbReference>
<evidence type="ECO:0000313" key="1">
    <source>
        <dbReference type="EMBL" id="MFC7060981.1"/>
    </source>
</evidence>
<name>A0ABW2EHI8_9BACI</name>
<proteinExistence type="predicted"/>
<organism evidence="1 2">
    <name type="scientific">Halobacillus seohaensis</name>
    <dbReference type="NCBI Taxonomy" id="447421"/>
    <lineage>
        <taxon>Bacteria</taxon>
        <taxon>Bacillati</taxon>
        <taxon>Bacillota</taxon>
        <taxon>Bacilli</taxon>
        <taxon>Bacillales</taxon>
        <taxon>Bacillaceae</taxon>
        <taxon>Halobacillus</taxon>
    </lineage>
</organism>
<dbReference type="RefSeq" id="WP_204708671.1">
    <property type="nucleotide sequence ID" value="NZ_JBHSZV010000010.1"/>
</dbReference>
<protein>
    <submittedName>
        <fullName evidence="1">Uncharacterized protein</fullName>
    </submittedName>
</protein>
<dbReference type="Proteomes" id="UP001596410">
    <property type="component" value="Unassembled WGS sequence"/>
</dbReference>
<gene>
    <name evidence="1" type="ORF">ACFQIC_03740</name>
</gene>
<reference evidence="2" key="1">
    <citation type="journal article" date="2019" name="Int. J. Syst. Evol. Microbiol.">
        <title>The Global Catalogue of Microorganisms (GCM) 10K type strain sequencing project: providing services to taxonomists for standard genome sequencing and annotation.</title>
        <authorList>
            <consortium name="The Broad Institute Genomics Platform"/>
            <consortium name="The Broad Institute Genome Sequencing Center for Infectious Disease"/>
            <person name="Wu L."/>
            <person name="Ma J."/>
        </authorList>
    </citation>
    <scope>NUCLEOTIDE SEQUENCE [LARGE SCALE GENOMIC DNA]</scope>
    <source>
        <strain evidence="2">CGMCC 4.1621</strain>
    </source>
</reference>
<evidence type="ECO:0000313" key="2">
    <source>
        <dbReference type="Proteomes" id="UP001596410"/>
    </source>
</evidence>
<sequence>MGTVNIEDLNPYLSTDIQVGIFGNDDEDHPPWLQKTLVKTCFCPDHTHLRIHFDEQTFIAIPLTSKVNRDQNEWSAYDQSSGLNYVIKRRNLHDE</sequence>
<keyword evidence="2" id="KW-1185">Reference proteome</keyword>
<accession>A0ABW2EHI8</accession>